<evidence type="ECO:0000313" key="2">
    <source>
        <dbReference type="Proteomes" id="UP001147760"/>
    </source>
</evidence>
<keyword evidence="2" id="KW-1185">Reference proteome</keyword>
<protein>
    <submittedName>
        <fullName evidence="1">Uncharacterized protein</fullName>
    </submittedName>
</protein>
<gene>
    <name evidence="1" type="ORF">N7530_004949</name>
</gene>
<sequence length="95" mass="10961">MQRYLGYSISVERRHSFIGGDQFRKERVLPPSTTLYFHHCWAEAAVSNFYTVTKSGDSMIFWSMKGGNTNVEEHNREERKDLALANGFQAQAPFI</sequence>
<organism evidence="1 2">
    <name type="scientific">Penicillium desertorum</name>
    <dbReference type="NCBI Taxonomy" id="1303715"/>
    <lineage>
        <taxon>Eukaryota</taxon>
        <taxon>Fungi</taxon>
        <taxon>Dikarya</taxon>
        <taxon>Ascomycota</taxon>
        <taxon>Pezizomycotina</taxon>
        <taxon>Eurotiomycetes</taxon>
        <taxon>Eurotiomycetidae</taxon>
        <taxon>Eurotiales</taxon>
        <taxon>Aspergillaceae</taxon>
        <taxon>Penicillium</taxon>
    </lineage>
</organism>
<dbReference type="Proteomes" id="UP001147760">
    <property type="component" value="Unassembled WGS sequence"/>
</dbReference>
<reference evidence="1" key="2">
    <citation type="journal article" date="2023" name="IMA Fungus">
        <title>Comparative genomic study of the Penicillium genus elucidates a diverse pangenome and 15 lateral gene transfer events.</title>
        <authorList>
            <person name="Petersen C."/>
            <person name="Sorensen T."/>
            <person name="Nielsen M.R."/>
            <person name="Sondergaard T.E."/>
            <person name="Sorensen J.L."/>
            <person name="Fitzpatrick D.A."/>
            <person name="Frisvad J.C."/>
            <person name="Nielsen K.L."/>
        </authorList>
    </citation>
    <scope>NUCLEOTIDE SEQUENCE</scope>
    <source>
        <strain evidence="1">IBT 17660</strain>
    </source>
</reference>
<proteinExistence type="predicted"/>
<accession>A0A9W9WZK3</accession>
<name>A0A9W9WZK3_9EURO</name>
<dbReference type="EMBL" id="JAPWDO010000003">
    <property type="protein sequence ID" value="KAJ5479440.1"/>
    <property type="molecule type" value="Genomic_DNA"/>
</dbReference>
<dbReference type="AlphaFoldDB" id="A0A9W9WZK3"/>
<evidence type="ECO:0000313" key="1">
    <source>
        <dbReference type="EMBL" id="KAJ5479440.1"/>
    </source>
</evidence>
<comment type="caution">
    <text evidence="1">The sequence shown here is derived from an EMBL/GenBank/DDBJ whole genome shotgun (WGS) entry which is preliminary data.</text>
</comment>
<reference evidence="1" key="1">
    <citation type="submission" date="2022-12" db="EMBL/GenBank/DDBJ databases">
        <authorList>
            <person name="Petersen C."/>
        </authorList>
    </citation>
    <scope>NUCLEOTIDE SEQUENCE</scope>
    <source>
        <strain evidence="1">IBT 17660</strain>
    </source>
</reference>